<sequence length="315" mass="35660">MYRIRPYFPDFPVEPEHILYRLSCYHAIPAENSANSLQSNSTASLHIKITVNETGKQKRDNEQQKMKAVDDEFVNRLLKVSSRLDNLINVFGKKSSTKLKEDQNDNKLHSNSPNVMHALIGPTSCAVFPIHDYGEAFRKKYFGEILQCNLRSSDRILFDILKKIGDGRKVSFTCDSSSVAENSRVIVRLNLESDEISILRKDQKQIEGEISVWKFIGSLVGTYCADDQSVNELTDQWLALASSVQIDDLSRRISVHLGAHDFLSSQHAICLADLVLRCCFFDTKTSADLLNWSNIKASNNVQLWAKRVDDAFANI</sequence>
<evidence type="ECO:0000313" key="1">
    <source>
        <dbReference type="EMBL" id="KAL3087556.1"/>
    </source>
</evidence>
<protein>
    <submittedName>
        <fullName evidence="1">Uncharacterized protein</fullName>
    </submittedName>
</protein>
<dbReference type="Proteomes" id="UP001620626">
    <property type="component" value="Unassembled WGS sequence"/>
</dbReference>
<proteinExistence type="predicted"/>
<comment type="caution">
    <text evidence="1">The sequence shown here is derived from an EMBL/GenBank/DDBJ whole genome shotgun (WGS) entry which is preliminary data.</text>
</comment>
<gene>
    <name evidence="1" type="ORF">niasHT_024949</name>
</gene>
<dbReference type="AlphaFoldDB" id="A0ABD2JAA3"/>
<dbReference type="EMBL" id="JBICBT010001017">
    <property type="protein sequence ID" value="KAL3087556.1"/>
    <property type="molecule type" value="Genomic_DNA"/>
</dbReference>
<keyword evidence="2" id="KW-1185">Reference proteome</keyword>
<reference evidence="1 2" key="1">
    <citation type="submission" date="2024-10" db="EMBL/GenBank/DDBJ databases">
        <authorList>
            <person name="Kim D."/>
        </authorList>
    </citation>
    <scope>NUCLEOTIDE SEQUENCE [LARGE SCALE GENOMIC DNA]</scope>
    <source>
        <strain evidence="1">BH-2024</strain>
    </source>
</reference>
<evidence type="ECO:0000313" key="2">
    <source>
        <dbReference type="Proteomes" id="UP001620626"/>
    </source>
</evidence>
<accession>A0ABD2JAA3</accession>
<name>A0ABD2JAA3_9BILA</name>
<organism evidence="1 2">
    <name type="scientific">Heterodera trifolii</name>
    <dbReference type="NCBI Taxonomy" id="157864"/>
    <lineage>
        <taxon>Eukaryota</taxon>
        <taxon>Metazoa</taxon>
        <taxon>Ecdysozoa</taxon>
        <taxon>Nematoda</taxon>
        <taxon>Chromadorea</taxon>
        <taxon>Rhabditida</taxon>
        <taxon>Tylenchina</taxon>
        <taxon>Tylenchomorpha</taxon>
        <taxon>Tylenchoidea</taxon>
        <taxon>Heteroderidae</taxon>
        <taxon>Heteroderinae</taxon>
        <taxon>Heterodera</taxon>
    </lineage>
</organism>